<accession>A0A7W7S346</accession>
<dbReference type="AlphaFoldDB" id="A0A7W7S346"/>
<feature type="region of interest" description="Disordered" evidence="1">
    <location>
        <begin position="448"/>
        <end position="489"/>
    </location>
</feature>
<dbReference type="Pfam" id="PF01526">
    <property type="entry name" value="DDE_Tnp_Tn3"/>
    <property type="match status" value="1"/>
</dbReference>
<dbReference type="GO" id="GO:0004803">
    <property type="term" value="F:transposase activity"/>
    <property type="evidence" value="ECO:0007669"/>
    <property type="project" value="InterPro"/>
</dbReference>
<evidence type="ECO:0000313" key="4">
    <source>
        <dbReference type="Proteomes" id="UP000534286"/>
    </source>
</evidence>
<dbReference type="RefSeq" id="WP_246468281.1">
    <property type="nucleotide sequence ID" value="NZ_JACHJU010000004.1"/>
</dbReference>
<organism evidence="3 4">
    <name type="scientific">Streptosporangium album</name>
    <dbReference type="NCBI Taxonomy" id="47479"/>
    <lineage>
        <taxon>Bacteria</taxon>
        <taxon>Bacillati</taxon>
        <taxon>Actinomycetota</taxon>
        <taxon>Actinomycetes</taxon>
        <taxon>Streptosporangiales</taxon>
        <taxon>Streptosporangiaceae</taxon>
        <taxon>Streptosporangium</taxon>
    </lineage>
</organism>
<evidence type="ECO:0000256" key="1">
    <source>
        <dbReference type="SAM" id="MobiDB-lite"/>
    </source>
</evidence>
<keyword evidence="4" id="KW-1185">Reference proteome</keyword>
<feature type="compositionally biased region" description="Basic residues" evidence="1">
    <location>
        <begin position="468"/>
        <end position="489"/>
    </location>
</feature>
<proteinExistence type="predicted"/>
<dbReference type="EMBL" id="JACHJU010000004">
    <property type="protein sequence ID" value="MBB4942797.1"/>
    <property type="molecule type" value="Genomic_DNA"/>
</dbReference>
<comment type="caution">
    <text evidence="3">The sequence shown here is derived from an EMBL/GenBank/DDBJ whole genome shotgun (WGS) entry which is preliminary data.</text>
</comment>
<name>A0A7W7S346_9ACTN</name>
<dbReference type="InterPro" id="IPR002513">
    <property type="entry name" value="Tn3_Tnp_DDE_dom"/>
</dbReference>
<protein>
    <recommendedName>
        <fullName evidence="2">Tn3 transposase DDE domain-containing protein</fullName>
    </recommendedName>
</protein>
<feature type="domain" description="Tn3 transposase DDE" evidence="2">
    <location>
        <begin position="258"/>
        <end position="440"/>
    </location>
</feature>
<evidence type="ECO:0000259" key="2">
    <source>
        <dbReference type="Pfam" id="PF01526"/>
    </source>
</evidence>
<dbReference type="Proteomes" id="UP000534286">
    <property type="component" value="Unassembled WGS sequence"/>
</dbReference>
<dbReference type="GO" id="GO:0006313">
    <property type="term" value="P:DNA transposition"/>
    <property type="evidence" value="ECO:0007669"/>
    <property type="project" value="InterPro"/>
</dbReference>
<reference evidence="3 4" key="1">
    <citation type="submission" date="2020-08" db="EMBL/GenBank/DDBJ databases">
        <title>Sequencing the genomes of 1000 actinobacteria strains.</title>
        <authorList>
            <person name="Klenk H.-P."/>
        </authorList>
    </citation>
    <scope>NUCLEOTIDE SEQUENCE [LARGE SCALE GENOMIC DNA]</scope>
    <source>
        <strain evidence="3 4">DSM 43023</strain>
    </source>
</reference>
<gene>
    <name evidence="3" type="ORF">FHR32_007197</name>
</gene>
<evidence type="ECO:0000313" key="3">
    <source>
        <dbReference type="EMBL" id="MBB4942797.1"/>
    </source>
</evidence>
<sequence>MAALWAAVEETVPRAAVSGAVAMVEALVPEGDGSAEAAMREKLALRYNTVRPFLSLLGESNALGAAQGGKRILKAVRRLPALSRRRVKERPLLSREVDANLVPAMWRRAVFSNAKLPQGAVDRDAYVVCMLEQLHRALNRRDIFVVPSNRWADPRAQLLDGPRWEAMRGDVLAGLSLNDDVGEHLSGLTRGLDAAWRQMADRLAEAGDETKVEIVVPEGGGRARLSVDKLGAVGEPESLTWLKNTTEAMLPRIDLPNLLFEVHSWTGFLDAFKHMSARPTRMEGLLVSLVALLVSESCNIGLTPVCDPNERALTRSHLSHVDQNYLRADTIAAANAALITAQGRIELAQRWGGGMLASVDGLRFVVPVKSINTGPSPKYYGYKRGLTWLNAVNDQVAGIGAMVVRGTPRDSLFTLDTLLNLDGGVWPEMVATDNASYSGHGLRPVQDARLPLRPALPRSGRPAVLARGRARAGRRGAGRGLRAARSRRP</sequence>